<protein>
    <submittedName>
        <fullName evidence="1">Uncharacterized protein</fullName>
    </submittedName>
</protein>
<dbReference type="Proteomes" id="UP001058974">
    <property type="component" value="Chromosome 5"/>
</dbReference>
<dbReference type="Gramene" id="Psat05G0097500-T1">
    <property type="protein sequence ID" value="KAI5403623.1"/>
    <property type="gene ID" value="KIW84_050975"/>
</dbReference>
<evidence type="ECO:0000313" key="1">
    <source>
        <dbReference type="EMBL" id="KAI5403623.1"/>
    </source>
</evidence>
<comment type="caution">
    <text evidence="1">The sequence shown here is derived from an EMBL/GenBank/DDBJ whole genome shotgun (WGS) entry which is preliminary data.</text>
</comment>
<evidence type="ECO:0000313" key="2">
    <source>
        <dbReference type="Proteomes" id="UP001058974"/>
    </source>
</evidence>
<dbReference type="AlphaFoldDB" id="A0A9D4WLE6"/>
<name>A0A9D4WLE6_PEA</name>
<organism evidence="1 2">
    <name type="scientific">Pisum sativum</name>
    <name type="common">Garden pea</name>
    <name type="synonym">Lathyrus oleraceus</name>
    <dbReference type="NCBI Taxonomy" id="3888"/>
    <lineage>
        <taxon>Eukaryota</taxon>
        <taxon>Viridiplantae</taxon>
        <taxon>Streptophyta</taxon>
        <taxon>Embryophyta</taxon>
        <taxon>Tracheophyta</taxon>
        <taxon>Spermatophyta</taxon>
        <taxon>Magnoliopsida</taxon>
        <taxon>eudicotyledons</taxon>
        <taxon>Gunneridae</taxon>
        <taxon>Pentapetalae</taxon>
        <taxon>rosids</taxon>
        <taxon>fabids</taxon>
        <taxon>Fabales</taxon>
        <taxon>Fabaceae</taxon>
        <taxon>Papilionoideae</taxon>
        <taxon>50 kb inversion clade</taxon>
        <taxon>NPAAA clade</taxon>
        <taxon>Hologalegina</taxon>
        <taxon>IRL clade</taxon>
        <taxon>Fabeae</taxon>
        <taxon>Lathyrus</taxon>
    </lineage>
</organism>
<accession>A0A9D4WLE6</accession>
<keyword evidence="2" id="KW-1185">Reference proteome</keyword>
<proteinExistence type="predicted"/>
<sequence>MVSAIPLPTFLFSSSHTFNFRILKVKVNTTLITNSDWFQVDRPIGNYGFMNVTTNTDQYSFGEEGGFKSQDVQEGFMKEGFLKSESQQVKGDHPFPLPKGFNAFFVSPRALMALHRYPM</sequence>
<dbReference type="EMBL" id="JAMSHJ010000005">
    <property type="protein sequence ID" value="KAI5403623.1"/>
    <property type="molecule type" value="Genomic_DNA"/>
</dbReference>
<reference evidence="1 2" key="1">
    <citation type="journal article" date="2022" name="Nat. Genet.">
        <title>Improved pea reference genome and pan-genome highlight genomic features and evolutionary characteristics.</title>
        <authorList>
            <person name="Yang T."/>
            <person name="Liu R."/>
            <person name="Luo Y."/>
            <person name="Hu S."/>
            <person name="Wang D."/>
            <person name="Wang C."/>
            <person name="Pandey M.K."/>
            <person name="Ge S."/>
            <person name="Xu Q."/>
            <person name="Li N."/>
            <person name="Li G."/>
            <person name="Huang Y."/>
            <person name="Saxena R.K."/>
            <person name="Ji Y."/>
            <person name="Li M."/>
            <person name="Yan X."/>
            <person name="He Y."/>
            <person name="Liu Y."/>
            <person name="Wang X."/>
            <person name="Xiang C."/>
            <person name="Varshney R.K."/>
            <person name="Ding H."/>
            <person name="Gao S."/>
            <person name="Zong X."/>
        </authorList>
    </citation>
    <scope>NUCLEOTIDE SEQUENCE [LARGE SCALE GENOMIC DNA]</scope>
    <source>
        <strain evidence="1 2">cv. Zhongwan 6</strain>
    </source>
</reference>
<gene>
    <name evidence="1" type="ORF">KIW84_050975</name>
</gene>